<dbReference type="OrthoDB" id="642895at2759"/>
<proteinExistence type="predicted"/>
<sequence length="84" mass="9913">MPHVASMKLNSEYQVPPIELFNSDLSSSVVLLVRHKYDEMVRIVNVQFNCIHYTPRDDKGFCLFANNSNRNFLKHHKSYQKSRE</sequence>
<evidence type="ECO:0000313" key="1">
    <source>
        <dbReference type="EMBL" id="RHZ53494.1"/>
    </source>
</evidence>
<reference evidence="1 2" key="1">
    <citation type="submission" date="2018-08" db="EMBL/GenBank/DDBJ databases">
        <title>Genome and evolution of the arbuscular mycorrhizal fungus Diversispora epigaea (formerly Glomus versiforme) and its bacterial endosymbionts.</title>
        <authorList>
            <person name="Sun X."/>
            <person name="Fei Z."/>
            <person name="Harrison M."/>
        </authorList>
    </citation>
    <scope>NUCLEOTIDE SEQUENCE [LARGE SCALE GENOMIC DNA]</scope>
    <source>
        <strain evidence="1 2">IT104</strain>
    </source>
</reference>
<comment type="caution">
    <text evidence="1">The sequence shown here is derived from an EMBL/GenBank/DDBJ whole genome shotgun (WGS) entry which is preliminary data.</text>
</comment>
<dbReference type="Proteomes" id="UP000266861">
    <property type="component" value="Unassembled WGS sequence"/>
</dbReference>
<name>A0A397GVE6_9GLOM</name>
<protein>
    <submittedName>
        <fullName evidence="1">Uncharacterized protein</fullName>
    </submittedName>
</protein>
<accession>A0A397GVE6</accession>
<dbReference type="AlphaFoldDB" id="A0A397GVE6"/>
<gene>
    <name evidence="1" type="ORF">Glove_441g72</name>
</gene>
<keyword evidence="2" id="KW-1185">Reference proteome</keyword>
<dbReference type="EMBL" id="PQFF01000388">
    <property type="protein sequence ID" value="RHZ53494.1"/>
    <property type="molecule type" value="Genomic_DNA"/>
</dbReference>
<organism evidence="1 2">
    <name type="scientific">Diversispora epigaea</name>
    <dbReference type="NCBI Taxonomy" id="1348612"/>
    <lineage>
        <taxon>Eukaryota</taxon>
        <taxon>Fungi</taxon>
        <taxon>Fungi incertae sedis</taxon>
        <taxon>Mucoromycota</taxon>
        <taxon>Glomeromycotina</taxon>
        <taxon>Glomeromycetes</taxon>
        <taxon>Diversisporales</taxon>
        <taxon>Diversisporaceae</taxon>
        <taxon>Diversispora</taxon>
    </lineage>
</organism>
<evidence type="ECO:0000313" key="2">
    <source>
        <dbReference type="Proteomes" id="UP000266861"/>
    </source>
</evidence>